<keyword evidence="3" id="KW-1185">Reference proteome</keyword>
<dbReference type="AlphaFoldDB" id="A0A090RY34"/>
<feature type="signal peptide" evidence="1">
    <location>
        <begin position="1"/>
        <end position="19"/>
    </location>
</feature>
<dbReference type="STRING" id="990268.JCM19235_2572"/>
<dbReference type="EMBL" id="BBMR01000003">
    <property type="protein sequence ID" value="GAL19149.1"/>
    <property type="molecule type" value="Genomic_DNA"/>
</dbReference>
<gene>
    <name evidence="2" type="ORF">JCM19235_2572</name>
</gene>
<name>A0A090RY34_9VIBR</name>
<comment type="caution">
    <text evidence="2">The sequence shown here is derived from an EMBL/GenBank/DDBJ whole genome shotgun (WGS) entry which is preliminary data.</text>
</comment>
<organism evidence="2 3">
    <name type="scientific">Vibrio maritimus</name>
    <dbReference type="NCBI Taxonomy" id="990268"/>
    <lineage>
        <taxon>Bacteria</taxon>
        <taxon>Pseudomonadati</taxon>
        <taxon>Pseudomonadota</taxon>
        <taxon>Gammaproteobacteria</taxon>
        <taxon>Vibrionales</taxon>
        <taxon>Vibrionaceae</taxon>
        <taxon>Vibrio</taxon>
    </lineage>
</organism>
<keyword evidence="1" id="KW-0732">Signal</keyword>
<reference evidence="2 3" key="1">
    <citation type="submission" date="2014-09" db="EMBL/GenBank/DDBJ databases">
        <title>Vibrio maritimus JCM 19235. (C45) whole genome shotgun sequence.</title>
        <authorList>
            <person name="Sawabe T."/>
            <person name="Meirelles P."/>
            <person name="Nakanishi M."/>
            <person name="Sayaka M."/>
            <person name="Hattori M."/>
            <person name="Ohkuma M."/>
        </authorList>
    </citation>
    <scope>NUCLEOTIDE SEQUENCE [LARGE SCALE GENOMIC DNA]</scope>
    <source>
        <strain evidence="3">JCM19235</strain>
    </source>
</reference>
<sequence length="144" mass="16590">MKKLLIPAMIAAVSATAFAQPHHSHETNLDIINQEMSHLEQVDGTVDMYVVTDETPNFEYITYTGTLEQDFKERFISSKDAKEMGLEQVKKFHVYSAMNANQLSKNIVKHIERDEPKYFSVDFYQNTIGNSDMVEYVAKVVEYK</sequence>
<evidence type="ECO:0000313" key="3">
    <source>
        <dbReference type="Proteomes" id="UP000029228"/>
    </source>
</evidence>
<feature type="chain" id="PRO_5001863279" evidence="1">
    <location>
        <begin position="20"/>
        <end position="144"/>
    </location>
</feature>
<dbReference type="OrthoDB" id="6267264at2"/>
<accession>A0A090RY34</accession>
<evidence type="ECO:0000256" key="1">
    <source>
        <dbReference type="SAM" id="SignalP"/>
    </source>
</evidence>
<evidence type="ECO:0000313" key="2">
    <source>
        <dbReference type="EMBL" id="GAL19149.1"/>
    </source>
</evidence>
<proteinExistence type="predicted"/>
<protein>
    <submittedName>
        <fullName evidence="2">Uncharacterized protein</fullName>
    </submittedName>
</protein>
<dbReference type="Proteomes" id="UP000029228">
    <property type="component" value="Unassembled WGS sequence"/>
</dbReference>